<evidence type="ECO:0000256" key="1">
    <source>
        <dbReference type="ARBA" id="ARBA00004141"/>
    </source>
</evidence>
<evidence type="ECO:0000313" key="10">
    <source>
        <dbReference type="Proteomes" id="UP000469558"/>
    </source>
</evidence>
<dbReference type="SUPFAM" id="SSF52540">
    <property type="entry name" value="P-loop containing nucleoside triphosphate hydrolases"/>
    <property type="match status" value="1"/>
</dbReference>
<comment type="caution">
    <text evidence="9">The sequence shown here is derived from an EMBL/GenBank/DDBJ whole genome shotgun (WGS) entry which is preliminary data.</text>
</comment>
<reference evidence="9 10" key="1">
    <citation type="submission" date="2018-05" db="EMBL/GenBank/DDBJ databases">
        <title>Genome sequencing and assembly of the regulated plant pathogen Lachnellula willkommii and related sister species for the development of diagnostic species identification markers.</title>
        <authorList>
            <person name="Giroux E."/>
            <person name="Bilodeau G."/>
        </authorList>
    </citation>
    <scope>NUCLEOTIDE SEQUENCE [LARGE SCALE GENOMIC DNA]</scope>
    <source>
        <strain evidence="9 10">CBS 268.59</strain>
    </source>
</reference>
<protein>
    <submittedName>
        <fullName evidence="9">Multidrug resistance-associated protein</fullName>
    </submittedName>
</protein>
<feature type="domain" description="ABC transporter" evidence="8">
    <location>
        <begin position="84"/>
        <end position="316"/>
    </location>
</feature>
<dbReference type="InterPro" id="IPR050173">
    <property type="entry name" value="ABC_transporter_C-like"/>
</dbReference>
<dbReference type="GO" id="GO:0016887">
    <property type="term" value="F:ATP hydrolysis activity"/>
    <property type="evidence" value="ECO:0007669"/>
    <property type="project" value="InterPro"/>
</dbReference>
<evidence type="ECO:0000256" key="7">
    <source>
        <dbReference type="ARBA" id="ARBA00023136"/>
    </source>
</evidence>
<comment type="subcellular location">
    <subcellularLocation>
        <location evidence="1">Membrane</location>
        <topology evidence="1">Multi-pass membrane protein</topology>
    </subcellularLocation>
</comment>
<dbReference type="GO" id="GO:0005524">
    <property type="term" value="F:ATP binding"/>
    <property type="evidence" value="ECO:0007669"/>
    <property type="project" value="UniProtKB-KW"/>
</dbReference>
<evidence type="ECO:0000256" key="2">
    <source>
        <dbReference type="ARBA" id="ARBA00022448"/>
    </source>
</evidence>
<keyword evidence="4" id="KW-0547">Nucleotide-binding</keyword>
<dbReference type="InterPro" id="IPR027417">
    <property type="entry name" value="P-loop_NTPase"/>
</dbReference>
<keyword evidence="10" id="KW-1185">Reference proteome</keyword>
<dbReference type="InterPro" id="IPR003439">
    <property type="entry name" value="ABC_transporter-like_ATP-bd"/>
</dbReference>
<accession>A0A8T9CBH2</accession>
<organism evidence="9 10">
    <name type="scientific">Lachnellula suecica</name>
    <dbReference type="NCBI Taxonomy" id="602035"/>
    <lineage>
        <taxon>Eukaryota</taxon>
        <taxon>Fungi</taxon>
        <taxon>Dikarya</taxon>
        <taxon>Ascomycota</taxon>
        <taxon>Pezizomycotina</taxon>
        <taxon>Leotiomycetes</taxon>
        <taxon>Helotiales</taxon>
        <taxon>Lachnaceae</taxon>
        <taxon>Lachnellula</taxon>
    </lineage>
</organism>
<dbReference type="PANTHER" id="PTHR24223:SF399">
    <property type="entry name" value="ABC TRANSPORTER ATNG"/>
    <property type="match status" value="1"/>
</dbReference>
<keyword evidence="5" id="KW-0067">ATP-binding</keyword>
<dbReference type="PANTHER" id="PTHR24223">
    <property type="entry name" value="ATP-BINDING CASSETTE SUB-FAMILY C"/>
    <property type="match status" value="1"/>
</dbReference>
<sequence length="318" mass="34652">MVVIVMALATSLTKTTSGGRLGVSLSTVVAFNSSLSRLLQFWTSLETSLGAIARLKGFEERTLPESKPQETFVPSEQWPNSGAIEFKDVFASYGQNEPALKGISFRIEPGEKIGICGRTGSGKSSLLSVLLRMLDIDSGSLIIDGQDLQLIRREAIRSRLITIPQDPFILSGSVRLNADPSGTTSDASIIAALKKVRLWEVLESRDGLETDMNVNPLSHGQQQIFCLARAMLKAGKGKILVLDEATSNVDADTDLLMQRLIRQEFKDCTVLTVAHRLDTIMDSDRVMVLDAGILVEMGSPEQLLKQKGAFWGLRGGDM</sequence>
<dbReference type="InterPro" id="IPR003593">
    <property type="entry name" value="AAA+_ATPase"/>
</dbReference>
<evidence type="ECO:0000256" key="3">
    <source>
        <dbReference type="ARBA" id="ARBA00022692"/>
    </source>
</evidence>
<dbReference type="CDD" id="cd03244">
    <property type="entry name" value="ABCC_MRP_domain2"/>
    <property type="match status" value="1"/>
</dbReference>
<dbReference type="Proteomes" id="UP000469558">
    <property type="component" value="Unassembled WGS sequence"/>
</dbReference>
<dbReference type="GO" id="GO:0042626">
    <property type="term" value="F:ATPase-coupled transmembrane transporter activity"/>
    <property type="evidence" value="ECO:0007669"/>
    <property type="project" value="TreeGrafter"/>
</dbReference>
<dbReference type="PROSITE" id="PS50893">
    <property type="entry name" value="ABC_TRANSPORTER_2"/>
    <property type="match status" value="1"/>
</dbReference>
<evidence type="ECO:0000313" key="9">
    <source>
        <dbReference type="EMBL" id="TVY83109.1"/>
    </source>
</evidence>
<dbReference type="SMART" id="SM00382">
    <property type="entry name" value="AAA"/>
    <property type="match status" value="1"/>
</dbReference>
<gene>
    <name evidence="9" type="primary">Abcc1</name>
    <name evidence="9" type="ORF">LSUE1_G002831</name>
</gene>
<proteinExistence type="predicted"/>
<evidence type="ECO:0000256" key="6">
    <source>
        <dbReference type="ARBA" id="ARBA00022989"/>
    </source>
</evidence>
<keyword evidence="6" id="KW-1133">Transmembrane helix</keyword>
<keyword evidence="3" id="KW-0812">Transmembrane</keyword>
<dbReference type="GO" id="GO:0016020">
    <property type="term" value="C:membrane"/>
    <property type="evidence" value="ECO:0007669"/>
    <property type="project" value="UniProtKB-SubCell"/>
</dbReference>
<dbReference type="FunFam" id="3.40.50.300:FF:000838">
    <property type="entry name" value="ABC multidrug transporter (Eurofung)"/>
    <property type="match status" value="1"/>
</dbReference>
<evidence type="ECO:0000256" key="5">
    <source>
        <dbReference type="ARBA" id="ARBA00022840"/>
    </source>
</evidence>
<evidence type="ECO:0000259" key="8">
    <source>
        <dbReference type="PROSITE" id="PS50893"/>
    </source>
</evidence>
<name>A0A8T9CBH2_9HELO</name>
<dbReference type="Pfam" id="PF00005">
    <property type="entry name" value="ABC_tran"/>
    <property type="match status" value="1"/>
</dbReference>
<keyword evidence="7" id="KW-0472">Membrane</keyword>
<dbReference type="AlphaFoldDB" id="A0A8T9CBH2"/>
<dbReference type="EMBL" id="QGMK01000232">
    <property type="protein sequence ID" value="TVY83109.1"/>
    <property type="molecule type" value="Genomic_DNA"/>
</dbReference>
<dbReference type="Gene3D" id="3.40.50.300">
    <property type="entry name" value="P-loop containing nucleotide triphosphate hydrolases"/>
    <property type="match status" value="1"/>
</dbReference>
<keyword evidence="2" id="KW-0813">Transport</keyword>
<evidence type="ECO:0000256" key="4">
    <source>
        <dbReference type="ARBA" id="ARBA00022741"/>
    </source>
</evidence>
<dbReference type="OrthoDB" id="6500128at2759"/>